<dbReference type="PANTHER" id="PTHR30189:SF1">
    <property type="entry name" value="LPS-ASSEMBLY PROTEIN LPTD"/>
    <property type="match status" value="1"/>
</dbReference>
<dbReference type="Pfam" id="PF19838">
    <property type="entry name" value="LptD_2"/>
    <property type="match status" value="1"/>
</dbReference>
<dbReference type="EMBL" id="FZNY01000002">
    <property type="protein sequence ID" value="SNR74962.1"/>
    <property type="molecule type" value="Genomic_DNA"/>
</dbReference>
<dbReference type="InterPro" id="IPR045659">
    <property type="entry name" value="LptD_2"/>
</dbReference>
<dbReference type="AlphaFoldDB" id="A0A238YVJ8"/>
<dbReference type="GO" id="GO:1990351">
    <property type="term" value="C:transporter complex"/>
    <property type="evidence" value="ECO:0007669"/>
    <property type="project" value="TreeGrafter"/>
</dbReference>
<sequence>MGFNPKNICNFGTLNDACYTKIGLIALQTKTVHLSLLICLFLLCPFLMTAQEFPSNNNAIPATKNDSIDAKAIEQDLGALSRKQTLKDTTFTVRDTVRTDSVKVKKEPLTDKVAYKATDYERISRSKKKIFLYNEAEVIYEDIQINAGEIILDYQKNTVFAKGIKDSSGVYTQAPVFKQGLNEVMPDSIIFNFDSEKALIYGSRVEGAGGQEINLKSEISKRVNDSVVFMSNVKITTSKNLDDPEYYFYARKVKFVPGQKLVTGLTNMYIADVPTPIGLPFAFFPLDKQQSVSGFIIPSPGETRQRGYFLQNGGYYFALSDYYNLAITGDYYTNGSYALRADSDYRLRYKFNGRLSFNFEKILASERGLPDFSERNTYNIRWNHSQDSKASPNSRFSASVNLGSSDFFQQSLNQSNTGNFLTNNFSSSVSYSRTFPGKTPVNVTVAATHSQNSQTEVINLTLPSAQVNVDRIFPFAPKSGSKKGIIQNINFNYSLRANNQYVTTDSLFFTSEMFRDGRSSIQQTIPISTNFKIAKFISATLGANYTENTVFRTIDQSYDEDLGEVVRDTINGIDSYRTYGTSASLGTTIYGIFPFKEGGKIESIRHVVRPNIGISYTPAFDQFFDTFLRPDPNDPTATDLTDEVEFSRFEGSLLGAPSNRESAAVSLGLSNVVEAKVRDKDTAATEEYKKITLLRNLNFRTSYNITADSLRLAPISVSGAIPIIENKLEINFSASLDIYALNSNNRRINRLNINNGGSLFRVTGARANFGYNFSSRDFGNGKDRNTNRSQNQTFAAGGRPDNLFGGGVDITGNSNGLPEDDEDQEEQEVEFYNFKIPWNLRVSYEVSYVNSARQNDIGSHSLVFSGDVELGKRWTVGGSSGYDLANPGFTFTSLQFGRDLESWNLRFNWVPFSTRSSWNFFIGIKGNLLSDIKYDKRRAPDERL</sequence>
<feature type="domain" description="LPS-assembly protein LptD central" evidence="1">
    <location>
        <begin position="262"/>
        <end position="739"/>
    </location>
</feature>
<evidence type="ECO:0000259" key="1">
    <source>
        <dbReference type="Pfam" id="PF19838"/>
    </source>
</evidence>
<evidence type="ECO:0000313" key="3">
    <source>
        <dbReference type="Proteomes" id="UP000198379"/>
    </source>
</evidence>
<organism evidence="2 3">
    <name type="scientific">Dokdonia pacifica</name>
    <dbReference type="NCBI Taxonomy" id="1627892"/>
    <lineage>
        <taxon>Bacteria</taxon>
        <taxon>Pseudomonadati</taxon>
        <taxon>Bacteroidota</taxon>
        <taxon>Flavobacteriia</taxon>
        <taxon>Flavobacteriales</taxon>
        <taxon>Flavobacteriaceae</taxon>
        <taxon>Dokdonia</taxon>
    </lineage>
</organism>
<keyword evidence="3" id="KW-1185">Reference proteome</keyword>
<gene>
    <name evidence="2" type="ORF">SAMN06265376_102384</name>
</gene>
<dbReference type="Proteomes" id="UP000198379">
    <property type="component" value="Unassembled WGS sequence"/>
</dbReference>
<name>A0A238YVJ8_9FLAO</name>
<accession>A0A238YVJ8</accession>
<proteinExistence type="predicted"/>
<dbReference type="GO" id="GO:0009279">
    <property type="term" value="C:cell outer membrane"/>
    <property type="evidence" value="ECO:0007669"/>
    <property type="project" value="TreeGrafter"/>
</dbReference>
<protein>
    <recommendedName>
        <fullName evidence="1">LPS-assembly protein LptD central domain-containing protein</fullName>
    </recommendedName>
</protein>
<dbReference type="RefSeq" id="WP_244905568.1">
    <property type="nucleotide sequence ID" value="NZ_FZNY01000002.1"/>
</dbReference>
<evidence type="ECO:0000313" key="2">
    <source>
        <dbReference type="EMBL" id="SNR74962.1"/>
    </source>
</evidence>
<dbReference type="InterPro" id="IPR050218">
    <property type="entry name" value="LptD"/>
</dbReference>
<reference evidence="2 3" key="1">
    <citation type="submission" date="2017-06" db="EMBL/GenBank/DDBJ databases">
        <authorList>
            <person name="Kim H.J."/>
            <person name="Triplett B.A."/>
        </authorList>
    </citation>
    <scope>NUCLEOTIDE SEQUENCE [LARGE SCALE GENOMIC DNA]</scope>
    <source>
        <strain evidence="2 3">DSM 25597</strain>
    </source>
</reference>
<dbReference type="PANTHER" id="PTHR30189">
    <property type="entry name" value="LPS-ASSEMBLY PROTEIN"/>
    <property type="match status" value="1"/>
</dbReference>